<evidence type="ECO:0000313" key="3">
    <source>
        <dbReference type="Proteomes" id="UP000238801"/>
    </source>
</evidence>
<sequence>MPPFTPAGLDHVVLWVDDMGDAFRFYVDVLGCRPAWSFPDIAMEHLWFGPMVIGLWDRHAPEAAYAAPPSRGENAHHLALAVNGVTDDALRAHLAAHRVPVVKEVRQVGARGMGLALYVRDPSGNLLELKGPPSQP</sequence>
<gene>
    <name evidence="2" type="ORF">BCF33_0570</name>
</gene>
<dbReference type="Proteomes" id="UP000238801">
    <property type="component" value="Unassembled WGS sequence"/>
</dbReference>
<dbReference type="Pfam" id="PF00903">
    <property type="entry name" value="Glyoxalase"/>
    <property type="match status" value="1"/>
</dbReference>
<reference evidence="2 3" key="1">
    <citation type="submission" date="2018-03" db="EMBL/GenBank/DDBJ databases">
        <title>Genomic Encyclopedia of Archaeal and Bacterial Type Strains, Phase II (KMG-II): from individual species to whole genera.</title>
        <authorList>
            <person name="Goeker M."/>
        </authorList>
    </citation>
    <scope>NUCLEOTIDE SEQUENCE [LARGE SCALE GENOMIC DNA]</scope>
    <source>
        <strain evidence="2 3">DSM 29318</strain>
    </source>
</reference>
<dbReference type="PROSITE" id="PS51819">
    <property type="entry name" value="VOC"/>
    <property type="match status" value="1"/>
</dbReference>
<keyword evidence="3" id="KW-1185">Reference proteome</keyword>
<protein>
    <submittedName>
        <fullName evidence="2">Catechol 2,3-dioxygenase-like lactoylglutathione lyase family enzyme</fullName>
    </submittedName>
</protein>
<comment type="caution">
    <text evidence="2">The sequence shown here is derived from an EMBL/GenBank/DDBJ whole genome shotgun (WGS) entry which is preliminary data.</text>
</comment>
<dbReference type="InterPro" id="IPR029068">
    <property type="entry name" value="Glyas_Bleomycin-R_OHBP_Dase"/>
</dbReference>
<dbReference type="InterPro" id="IPR037523">
    <property type="entry name" value="VOC_core"/>
</dbReference>
<evidence type="ECO:0000259" key="1">
    <source>
        <dbReference type="PROSITE" id="PS51819"/>
    </source>
</evidence>
<dbReference type="Gene3D" id="3.10.180.10">
    <property type="entry name" value="2,3-Dihydroxybiphenyl 1,2-Dioxygenase, domain 1"/>
    <property type="match status" value="1"/>
</dbReference>
<dbReference type="OrthoDB" id="793940at2"/>
<proteinExistence type="predicted"/>
<dbReference type="AlphaFoldDB" id="A0A2T0X7Q2"/>
<keyword evidence="2" id="KW-0223">Dioxygenase</keyword>
<feature type="domain" description="VOC" evidence="1">
    <location>
        <begin position="8"/>
        <end position="132"/>
    </location>
</feature>
<dbReference type="GO" id="GO:0051213">
    <property type="term" value="F:dioxygenase activity"/>
    <property type="evidence" value="ECO:0007669"/>
    <property type="project" value="UniProtKB-KW"/>
</dbReference>
<name>A0A2T0X7Q2_9RHOB</name>
<evidence type="ECO:0000313" key="2">
    <source>
        <dbReference type="EMBL" id="PRY94963.1"/>
    </source>
</evidence>
<dbReference type="InterPro" id="IPR004360">
    <property type="entry name" value="Glyas_Fos-R_dOase_dom"/>
</dbReference>
<keyword evidence="2" id="KW-0560">Oxidoreductase</keyword>
<dbReference type="InterPro" id="IPR050383">
    <property type="entry name" value="GlyoxalaseI/FosfomycinResist"/>
</dbReference>
<dbReference type="RefSeq" id="WP_106159407.1">
    <property type="nucleotide sequence ID" value="NZ_PVTT01000001.1"/>
</dbReference>
<dbReference type="PANTHER" id="PTHR21366">
    <property type="entry name" value="GLYOXALASE FAMILY PROTEIN"/>
    <property type="match status" value="1"/>
</dbReference>
<keyword evidence="2" id="KW-0456">Lyase</keyword>
<dbReference type="GO" id="GO:0016829">
    <property type="term" value="F:lyase activity"/>
    <property type="evidence" value="ECO:0007669"/>
    <property type="project" value="UniProtKB-KW"/>
</dbReference>
<dbReference type="SUPFAM" id="SSF54593">
    <property type="entry name" value="Glyoxalase/Bleomycin resistance protein/Dihydroxybiphenyl dioxygenase"/>
    <property type="match status" value="1"/>
</dbReference>
<dbReference type="EMBL" id="PVTT01000001">
    <property type="protein sequence ID" value="PRY94963.1"/>
    <property type="molecule type" value="Genomic_DNA"/>
</dbReference>
<accession>A0A2T0X7Q2</accession>
<organism evidence="2 3">
    <name type="scientific">Hasllibacter halocynthiae</name>
    <dbReference type="NCBI Taxonomy" id="595589"/>
    <lineage>
        <taxon>Bacteria</taxon>
        <taxon>Pseudomonadati</taxon>
        <taxon>Pseudomonadota</taxon>
        <taxon>Alphaproteobacteria</taxon>
        <taxon>Rhodobacterales</taxon>
        <taxon>Roseobacteraceae</taxon>
        <taxon>Hasllibacter</taxon>
    </lineage>
</organism>